<dbReference type="Gene3D" id="2.170.16.10">
    <property type="entry name" value="Hedgehog/Intein (Hint) domain"/>
    <property type="match status" value="1"/>
</dbReference>
<gene>
    <name evidence="3" type="ORF">A3I30_00460</name>
</gene>
<name>A0A1F5CAI7_9BACT</name>
<dbReference type="Proteomes" id="UP000177197">
    <property type="component" value="Unassembled WGS sequence"/>
</dbReference>
<dbReference type="SUPFAM" id="SSF51294">
    <property type="entry name" value="Hedgehog/intein (Hint) domain"/>
    <property type="match status" value="1"/>
</dbReference>
<keyword evidence="1" id="KW-1133">Transmembrane helix</keyword>
<protein>
    <recommendedName>
        <fullName evidence="2">Bacterial spore germination immunoglobulin-like domain-containing protein</fullName>
    </recommendedName>
</protein>
<dbReference type="InterPro" id="IPR018911">
    <property type="entry name" value="Gmad2_Ig-like_dom"/>
</dbReference>
<proteinExistence type="predicted"/>
<evidence type="ECO:0000259" key="2">
    <source>
        <dbReference type="Pfam" id="PF10648"/>
    </source>
</evidence>
<sequence>MFERSKILIQPNKIIKKTLLIIIAILIIVGFGVTWKLTKKEAPPFRITNFEECAKAGNPVMESYPRQCRHGDQTFTENIGNELEKRDLVRLSTPRPNQVIQNPLTIKGEARGFWFFEASFPVVLTDWDGRIIAQSIATANGEWMTSEFVPFEATLTFTLDKDAYSNRGTLILRKDNPSGLSEHDDALEIPVIFAEVAACTQEARLCPDGSYVSRTGPNCEFASCSSAGISCQKDSDCPSTQYICEELQGVGTACPSTDPSCIPTHTIIKGGCKLKEGNQCRVDLDCASGDLCNKNICTSPIGKQCTGPSDKSCPTDFECVQGCGSPVGYPGEPPPPYFCQLKGYIRTCPICLAKNTLIDTPQGAIPVQEIQKWTPIWTVNQSGERVPGIVIKTSKTPVPRGHKMAELVLDDGRALLVSPGHPTIDERTAGDLVESDIYNGARVVSAQLIPYDGGYTYDLLVSGGTGFYFANGILLDSTLR</sequence>
<reference evidence="3 4" key="1">
    <citation type="journal article" date="2016" name="Nat. Commun.">
        <title>Thousands of microbial genomes shed light on interconnected biogeochemical processes in an aquifer system.</title>
        <authorList>
            <person name="Anantharaman K."/>
            <person name="Brown C.T."/>
            <person name="Hug L.A."/>
            <person name="Sharon I."/>
            <person name="Castelle C.J."/>
            <person name="Probst A.J."/>
            <person name="Thomas B.C."/>
            <person name="Singh A."/>
            <person name="Wilkins M.J."/>
            <person name="Karaoz U."/>
            <person name="Brodie E.L."/>
            <person name="Williams K.H."/>
            <person name="Hubbard S.S."/>
            <person name="Banfield J.F."/>
        </authorList>
    </citation>
    <scope>NUCLEOTIDE SEQUENCE [LARGE SCALE GENOMIC DNA]</scope>
</reference>
<comment type="caution">
    <text evidence="3">The sequence shown here is derived from an EMBL/GenBank/DDBJ whole genome shotgun (WGS) entry which is preliminary data.</text>
</comment>
<dbReference type="InterPro" id="IPR036844">
    <property type="entry name" value="Hint_dom_sf"/>
</dbReference>
<keyword evidence="1" id="KW-0472">Membrane</keyword>
<evidence type="ECO:0000256" key="1">
    <source>
        <dbReference type="SAM" id="Phobius"/>
    </source>
</evidence>
<dbReference type="InterPro" id="IPR006141">
    <property type="entry name" value="Intein_N"/>
</dbReference>
<feature type="transmembrane region" description="Helical" evidence="1">
    <location>
        <begin position="20"/>
        <end position="38"/>
    </location>
</feature>
<feature type="domain" description="Bacterial spore germination immunoglobulin-like" evidence="2">
    <location>
        <begin position="89"/>
        <end position="178"/>
    </location>
</feature>
<dbReference type="GO" id="GO:0016539">
    <property type="term" value="P:intein-mediated protein splicing"/>
    <property type="evidence" value="ECO:0007669"/>
    <property type="project" value="InterPro"/>
</dbReference>
<keyword evidence="1" id="KW-0812">Transmembrane</keyword>
<organism evidence="3 4">
    <name type="scientific">Candidatus Azambacteria bacterium RIFCSPLOWO2_02_FULL_44_14</name>
    <dbReference type="NCBI Taxonomy" id="1797306"/>
    <lineage>
        <taxon>Bacteria</taxon>
        <taxon>Candidatus Azamiibacteriota</taxon>
    </lineage>
</organism>
<dbReference type="EMBL" id="MEYV01000017">
    <property type="protein sequence ID" value="OGD39864.1"/>
    <property type="molecule type" value="Genomic_DNA"/>
</dbReference>
<dbReference type="Pfam" id="PF10648">
    <property type="entry name" value="Gmad2"/>
    <property type="match status" value="1"/>
</dbReference>
<dbReference type="CDD" id="cd00081">
    <property type="entry name" value="Hint"/>
    <property type="match status" value="1"/>
</dbReference>
<dbReference type="AlphaFoldDB" id="A0A1F5CAI7"/>
<evidence type="ECO:0000313" key="3">
    <source>
        <dbReference type="EMBL" id="OGD39864.1"/>
    </source>
</evidence>
<evidence type="ECO:0000313" key="4">
    <source>
        <dbReference type="Proteomes" id="UP000177197"/>
    </source>
</evidence>
<dbReference type="PROSITE" id="PS50817">
    <property type="entry name" value="INTEIN_N_TER"/>
    <property type="match status" value="1"/>
</dbReference>
<accession>A0A1F5CAI7</accession>